<comment type="catalytic activity">
    <reaction evidence="13">
        <text>ATP + H2O = ADP + phosphate + H(+)</text>
        <dbReference type="Rhea" id="RHEA:13065"/>
        <dbReference type="ChEBI" id="CHEBI:15377"/>
        <dbReference type="ChEBI" id="CHEBI:15378"/>
        <dbReference type="ChEBI" id="CHEBI:30616"/>
        <dbReference type="ChEBI" id="CHEBI:43474"/>
        <dbReference type="ChEBI" id="CHEBI:456216"/>
        <dbReference type="EC" id="5.6.2.4"/>
    </reaction>
</comment>
<feature type="compositionally biased region" description="Basic and acidic residues" evidence="15">
    <location>
        <begin position="1028"/>
        <end position="1068"/>
    </location>
</feature>
<evidence type="ECO:0000259" key="16">
    <source>
        <dbReference type="PROSITE" id="PS51198"/>
    </source>
</evidence>
<evidence type="ECO:0000256" key="14">
    <source>
        <dbReference type="PROSITE-ProRule" id="PRU00560"/>
    </source>
</evidence>
<evidence type="ECO:0000256" key="5">
    <source>
        <dbReference type="ARBA" id="ARBA00022806"/>
    </source>
</evidence>
<keyword evidence="10" id="KW-0413">Isomerase</keyword>
<proteinExistence type="predicted"/>
<gene>
    <name evidence="18" type="ORF">JL107_00780</name>
</gene>
<dbReference type="Pfam" id="PF12705">
    <property type="entry name" value="PDDEXK_1"/>
    <property type="match status" value="1"/>
</dbReference>
<dbReference type="Gene3D" id="3.90.320.10">
    <property type="match status" value="1"/>
</dbReference>
<keyword evidence="8" id="KW-0238">DNA-binding</keyword>
<dbReference type="GO" id="GO:0003677">
    <property type="term" value="F:DNA binding"/>
    <property type="evidence" value="ECO:0007669"/>
    <property type="project" value="UniProtKB-KW"/>
</dbReference>
<evidence type="ECO:0000256" key="12">
    <source>
        <dbReference type="ARBA" id="ARBA00034808"/>
    </source>
</evidence>
<keyword evidence="5 14" id="KW-0347">Helicase</keyword>
<keyword evidence="2 14" id="KW-0547">Nucleotide-binding</keyword>
<feature type="compositionally biased region" description="Basic and acidic residues" evidence="15">
    <location>
        <begin position="986"/>
        <end position="1004"/>
    </location>
</feature>
<evidence type="ECO:0000256" key="3">
    <source>
        <dbReference type="ARBA" id="ARBA00022763"/>
    </source>
</evidence>
<dbReference type="EMBL" id="JAERWL010000001">
    <property type="protein sequence ID" value="MBM9474967.1"/>
    <property type="molecule type" value="Genomic_DNA"/>
</dbReference>
<dbReference type="InterPro" id="IPR038726">
    <property type="entry name" value="PDDEXK_AddAB-type"/>
</dbReference>
<feature type="domain" description="UvrD-like helicase ATP-binding" evidence="16">
    <location>
        <begin position="14"/>
        <end position="371"/>
    </location>
</feature>
<dbReference type="GO" id="GO:0043138">
    <property type="term" value="F:3'-5' DNA helicase activity"/>
    <property type="evidence" value="ECO:0007669"/>
    <property type="project" value="UniProtKB-EC"/>
</dbReference>
<dbReference type="GO" id="GO:0000725">
    <property type="term" value="P:recombinational repair"/>
    <property type="evidence" value="ECO:0007669"/>
    <property type="project" value="TreeGrafter"/>
</dbReference>
<dbReference type="InterPro" id="IPR011335">
    <property type="entry name" value="Restrct_endonuc-II-like"/>
</dbReference>
<dbReference type="SUPFAM" id="SSF52980">
    <property type="entry name" value="Restriction endonuclease-like"/>
    <property type="match status" value="1"/>
</dbReference>
<feature type="domain" description="UvrD-like helicase C-terminal" evidence="17">
    <location>
        <begin position="372"/>
        <end position="720"/>
    </location>
</feature>
<evidence type="ECO:0000256" key="11">
    <source>
        <dbReference type="ARBA" id="ARBA00034617"/>
    </source>
</evidence>
<organism evidence="18 19">
    <name type="scientific">Nakamurella flavida</name>
    <dbReference type="NCBI Taxonomy" id="363630"/>
    <lineage>
        <taxon>Bacteria</taxon>
        <taxon>Bacillati</taxon>
        <taxon>Actinomycetota</taxon>
        <taxon>Actinomycetes</taxon>
        <taxon>Nakamurellales</taxon>
        <taxon>Nakamurellaceae</taxon>
        <taxon>Nakamurella</taxon>
    </lineage>
</organism>
<dbReference type="EC" id="5.6.2.4" evidence="12"/>
<sequence length="1330" mass="139745">MITAVELADALGLPRPTAEQIAVIQAPLAPALVVAGAGSGKTETMAARVVYLVATGQVRPEQVLGLTFTRKAAGELGLRIRRRLRALAALPAMPGIAQGDQGTIDGGEPTVVTYHAFGGQLISEFGPLLGVEPAAAVLTPTASWQLARRVVGRWDGDLDTDLGPDQVTERLLALSGGLSDHLTATSDLAVTLQDLLDTMRTAPPGARQRKALHSKLEQPVKSLQDRLWILPLVEAFAAAKRSADVVDFADQMNLAARLVSDYPTLGGQMRDRFRVVLLDEYQDTGHAQRILLRGLFGVDVASGHEPGTTAGRAASRGHRGHPVTAVGDPVQSIYSWRGASAGNLVRFVDDFPLAPGRPAPVLSLLTSFRNPTSVLDLANAVSAPLRSGRIPVATLRPREGAEQGTVRLGLFSTVVEEDAWVADRIVDRWRQVGWSPVAGESSVAHDEPDARLPPDGPGGVGPVGRVPAATVEPPTTAVLLRRRRDMPAMAEALRARGLPVEVVGLGGLLSEPEVADLVATLHVLVDPTAGPSAVRLLTGARWQIGMSDLDALARRARALAVGTPSDGPASGSVEGIDVVRDAVDRALPGEDIDAVSLVDAAADPGDPGGYTATGLARITRFAGELDRLRQRLGQPLVDLVADVERTTGLDVEAAVHGPAGRAHLDAIADVVAEVAATGAGPAELLDYFAAAQEREDGLRPGEASVTAGSVQILTVHAAKGLEWDTVAVPHLSVGVFPSTRAETWLGDASQLPPSLRGDRAELPELALPKGVDQGELAATLAAHVESVKEFQLREERRLLYVALTRSEHTLLASGHHWGATGLKPLGPSEFLTELAEAISEPIAHEQWAAAPAPDDRNPLTERVPTARWPQDPLGTRRSAVEHGADLVRRALDRIPRAGSGSAGREGTDTGEVDGHGDARGVADGGGGPTTRSPGWVGAVDGRRPEGPTGGGTGSPRPEIDDGSMDPGEPPPEDDDDVDVLFDPVDDGERPSPARTADSSDEKPDTVGGPRSGARGGSSSDAGPGSPIPDEHRPDEHRPDEHRPDEHRPDEHRPDEHRPDEHRPDEQGVRGDGGLSDVPDAHDGGGDDEEPDPFGWAADVDLLLAERQDALHPAPVRVWLPGSVSVSTLVELAEDPGRLARRLRRPLPVAPTVGRTRGSAFHQWVEYFYTGEALLDMTDLVGAPGAEAPADPQLEALQAAFLTSGFSARSPVDIEVPFSTTIAGIGVKGRIDAVFADPDGGYTVVDWKTGRRPSADRLASSAVQLASYRLAVAQLWSVPLREVRAAFHFVASNETVAPVDLLDGEGLAALIAASVATPDGPGTDGGQPASR</sequence>
<dbReference type="RefSeq" id="WP_205255116.1">
    <property type="nucleotide sequence ID" value="NZ_BAAAPV010000001.1"/>
</dbReference>
<evidence type="ECO:0000256" key="10">
    <source>
        <dbReference type="ARBA" id="ARBA00023235"/>
    </source>
</evidence>
<reference evidence="18" key="1">
    <citation type="submission" date="2021-01" db="EMBL/GenBank/DDBJ databases">
        <title>KCTC 19127 draft genome.</title>
        <authorList>
            <person name="An D."/>
        </authorList>
    </citation>
    <scope>NUCLEOTIDE SEQUENCE</scope>
    <source>
        <strain evidence="18">KCTC 19127</strain>
    </source>
</reference>
<keyword evidence="1" id="KW-0540">Nuclease</keyword>
<evidence type="ECO:0000256" key="13">
    <source>
        <dbReference type="ARBA" id="ARBA00048988"/>
    </source>
</evidence>
<feature type="region of interest" description="Disordered" evidence="15">
    <location>
        <begin position="848"/>
        <end position="1094"/>
    </location>
</feature>
<evidence type="ECO:0000313" key="19">
    <source>
        <dbReference type="Proteomes" id="UP000663801"/>
    </source>
</evidence>
<dbReference type="InterPro" id="IPR011604">
    <property type="entry name" value="PDDEXK-like_dom_sf"/>
</dbReference>
<dbReference type="GO" id="GO:0005524">
    <property type="term" value="F:ATP binding"/>
    <property type="evidence" value="ECO:0007669"/>
    <property type="project" value="UniProtKB-UniRule"/>
</dbReference>
<dbReference type="PROSITE" id="PS51217">
    <property type="entry name" value="UVRD_HELICASE_CTER"/>
    <property type="match status" value="1"/>
</dbReference>
<dbReference type="PANTHER" id="PTHR11070">
    <property type="entry name" value="UVRD / RECB / PCRA DNA HELICASE FAMILY MEMBER"/>
    <property type="match status" value="1"/>
</dbReference>
<keyword evidence="19" id="KW-1185">Reference proteome</keyword>
<dbReference type="Pfam" id="PF13361">
    <property type="entry name" value="UvrD_C"/>
    <property type="match status" value="2"/>
</dbReference>
<evidence type="ECO:0000256" key="9">
    <source>
        <dbReference type="ARBA" id="ARBA00023204"/>
    </source>
</evidence>
<keyword evidence="6" id="KW-0269">Exonuclease</keyword>
<dbReference type="CDD" id="cd17932">
    <property type="entry name" value="DEXQc_UvrD"/>
    <property type="match status" value="1"/>
</dbReference>
<dbReference type="Pfam" id="PF00580">
    <property type="entry name" value="UvrD-helicase"/>
    <property type="match status" value="1"/>
</dbReference>
<evidence type="ECO:0000256" key="6">
    <source>
        <dbReference type="ARBA" id="ARBA00022839"/>
    </source>
</evidence>
<evidence type="ECO:0000256" key="2">
    <source>
        <dbReference type="ARBA" id="ARBA00022741"/>
    </source>
</evidence>
<dbReference type="InterPro" id="IPR014017">
    <property type="entry name" value="DNA_helicase_UvrD-like_C"/>
</dbReference>
<comment type="caution">
    <text evidence="18">The sequence shown here is derived from an EMBL/GenBank/DDBJ whole genome shotgun (WGS) entry which is preliminary data.</text>
</comment>
<evidence type="ECO:0000259" key="17">
    <source>
        <dbReference type="PROSITE" id="PS51217"/>
    </source>
</evidence>
<evidence type="ECO:0000256" key="15">
    <source>
        <dbReference type="SAM" id="MobiDB-lite"/>
    </source>
</evidence>
<evidence type="ECO:0000313" key="18">
    <source>
        <dbReference type="EMBL" id="MBM9474967.1"/>
    </source>
</evidence>
<keyword evidence="4 14" id="KW-0378">Hydrolase</keyword>
<dbReference type="PROSITE" id="PS51198">
    <property type="entry name" value="UVRD_HELICASE_ATP_BIND"/>
    <property type="match status" value="1"/>
</dbReference>
<dbReference type="GO" id="GO:0004527">
    <property type="term" value="F:exonuclease activity"/>
    <property type="evidence" value="ECO:0007669"/>
    <property type="project" value="UniProtKB-KW"/>
</dbReference>
<keyword evidence="9" id="KW-0234">DNA repair</keyword>
<evidence type="ECO:0000256" key="1">
    <source>
        <dbReference type="ARBA" id="ARBA00022722"/>
    </source>
</evidence>
<evidence type="ECO:0000256" key="7">
    <source>
        <dbReference type="ARBA" id="ARBA00022840"/>
    </source>
</evidence>
<accession>A0A938YFK2</accession>
<comment type="catalytic activity">
    <reaction evidence="11">
        <text>Couples ATP hydrolysis with the unwinding of duplex DNA by translocating in the 3'-5' direction.</text>
        <dbReference type="EC" id="5.6.2.4"/>
    </reaction>
</comment>
<dbReference type="GO" id="GO:0005829">
    <property type="term" value="C:cytosol"/>
    <property type="evidence" value="ECO:0007669"/>
    <property type="project" value="TreeGrafter"/>
</dbReference>
<evidence type="ECO:0000256" key="4">
    <source>
        <dbReference type="ARBA" id="ARBA00022801"/>
    </source>
</evidence>
<dbReference type="SUPFAM" id="SSF52540">
    <property type="entry name" value="P-loop containing nucleoside triphosphate hydrolases"/>
    <property type="match status" value="1"/>
</dbReference>
<keyword evidence="7 14" id="KW-0067">ATP-binding</keyword>
<feature type="binding site" evidence="14">
    <location>
        <begin position="35"/>
        <end position="42"/>
    </location>
    <ligand>
        <name>ATP</name>
        <dbReference type="ChEBI" id="CHEBI:30616"/>
    </ligand>
</feature>
<dbReference type="Gene3D" id="3.40.50.300">
    <property type="entry name" value="P-loop containing nucleotide triphosphate hydrolases"/>
    <property type="match status" value="4"/>
</dbReference>
<feature type="compositionally biased region" description="Basic and acidic residues" evidence="15">
    <location>
        <begin position="878"/>
        <end position="895"/>
    </location>
</feature>
<feature type="compositionally biased region" description="Acidic residues" evidence="15">
    <location>
        <begin position="970"/>
        <end position="985"/>
    </location>
</feature>
<evidence type="ECO:0000256" key="8">
    <source>
        <dbReference type="ARBA" id="ARBA00023125"/>
    </source>
</evidence>
<protein>
    <recommendedName>
        <fullName evidence="12">DNA 3'-5' helicase</fullName>
        <ecNumber evidence="12">5.6.2.4</ecNumber>
    </recommendedName>
</protein>
<keyword evidence="3" id="KW-0227">DNA damage</keyword>
<dbReference type="InterPro" id="IPR014016">
    <property type="entry name" value="UvrD-like_ATP-bd"/>
</dbReference>
<dbReference type="InterPro" id="IPR000212">
    <property type="entry name" value="DNA_helicase_UvrD/REP"/>
</dbReference>
<dbReference type="GO" id="GO:0033202">
    <property type="term" value="C:DNA helicase complex"/>
    <property type="evidence" value="ECO:0007669"/>
    <property type="project" value="TreeGrafter"/>
</dbReference>
<dbReference type="InterPro" id="IPR027417">
    <property type="entry name" value="P-loop_NTPase"/>
</dbReference>
<dbReference type="PANTHER" id="PTHR11070:SF55">
    <property type="entry name" value="DNA 3'-5' HELICASE"/>
    <property type="match status" value="1"/>
</dbReference>
<dbReference type="Proteomes" id="UP000663801">
    <property type="component" value="Unassembled WGS sequence"/>
</dbReference>
<name>A0A938YFK2_9ACTN</name>
<dbReference type="Gene3D" id="1.10.486.10">
    <property type="entry name" value="PCRA, domain 4"/>
    <property type="match status" value="1"/>
</dbReference>